<evidence type="ECO:0000259" key="6">
    <source>
        <dbReference type="PROSITE" id="PS51736"/>
    </source>
</evidence>
<dbReference type="InterPro" id="IPR050639">
    <property type="entry name" value="SSR_resolvase"/>
</dbReference>
<dbReference type="OrthoDB" id="429403at2"/>
<accession>K9WRT5</accession>
<keyword evidence="1" id="KW-0229">DNA integration</keyword>
<dbReference type="Gene3D" id="3.40.50.1390">
    <property type="entry name" value="Resolvase, N-terminal catalytic domain"/>
    <property type="match status" value="1"/>
</dbReference>
<dbReference type="PROSITE" id="PS00397">
    <property type="entry name" value="RECOMBINASES_1"/>
    <property type="match status" value="1"/>
</dbReference>
<dbReference type="SMART" id="SM00857">
    <property type="entry name" value="Resolvase"/>
    <property type="match status" value="1"/>
</dbReference>
<keyword evidence="7" id="KW-0614">Plasmid</keyword>
<keyword evidence="3" id="KW-0233">DNA recombination</keyword>
<dbReference type="GO" id="GO:0000150">
    <property type="term" value="F:DNA strand exchange activity"/>
    <property type="evidence" value="ECO:0007669"/>
    <property type="project" value="InterPro"/>
</dbReference>
<dbReference type="HOGENOM" id="CLU_027423_0_0_3"/>
<dbReference type="Pfam" id="PF07508">
    <property type="entry name" value="Recombinase"/>
    <property type="match status" value="1"/>
</dbReference>
<gene>
    <name evidence="7" type="ORF">Mic7113_6704</name>
</gene>
<dbReference type="Pfam" id="PF00239">
    <property type="entry name" value="Resolvase"/>
    <property type="match status" value="1"/>
</dbReference>
<evidence type="ECO:0000313" key="8">
    <source>
        <dbReference type="Proteomes" id="UP000010471"/>
    </source>
</evidence>
<evidence type="ECO:0000313" key="7">
    <source>
        <dbReference type="EMBL" id="AFZ22267.1"/>
    </source>
</evidence>
<dbReference type="RefSeq" id="WP_015211582.1">
    <property type="nucleotide sequence ID" value="NC_019761.1"/>
</dbReference>
<dbReference type="Proteomes" id="UP000010471">
    <property type="component" value="Plasmid pMIC7113.04"/>
</dbReference>
<evidence type="ECO:0000256" key="5">
    <source>
        <dbReference type="PROSITE-ProRule" id="PRU10137"/>
    </source>
</evidence>
<dbReference type="InterPro" id="IPR011109">
    <property type="entry name" value="DNA_bind_recombinase_dom"/>
</dbReference>
<feature type="active site" description="O-(5'-phospho-DNA)-serine intermediate" evidence="4 5">
    <location>
        <position position="13"/>
    </location>
</feature>
<organism evidence="7 8">
    <name type="scientific">Allocoleopsis franciscana PCC 7113</name>
    <dbReference type="NCBI Taxonomy" id="1173027"/>
    <lineage>
        <taxon>Bacteria</taxon>
        <taxon>Bacillati</taxon>
        <taxon>Cyanobacteriota</taxon>
        <taxon>Cyanophyceae</taxon>
        <taxon>Coleofasciculales</taxon>
        <taxon>Coleofasciculaceae</taxon>
        <taxon>Allocoleopsis</taxon>
        <taxon>Allocoleopsis franciscana</taxon>
    </lineage>
</organism>
<dbReference type="EMBL" id="CP003634">
    <property type="protein sequence ID" value="AFZ22267.1"/>
    <property type="molecule type" value="Genomic_DNA"/>
</dbReference>
<dbReference type="GO" id="GO:0003677">
    <property type="term" value="F:DNA binding"/>
    <property type="evidence" value="ECO:0007669"/>
    <property type="project" value="UniProtKB-KW"/>
</dbReference>
<dbReference type="SUPFAM" id="SSF53041">
    <property type="entry name" value="Resolvase-like"/>
    <property type="match status" value="1"/>
</dbReference>
<name>K9WRT5_9CYAN</name>
<sequence length="485" mass="56560">MKLKPIIGYARVSTEEQANTHALEQQISRLINTGVQKVYFDIESGREQDRDQFKKVLELVIRQEISELRAIRWDRLARNAYLYLEVKKIFKISGVKLILLDQGEVDFNTASGELHSDLQVLFSVHESRMLQERVNRGLDYRRSRNAAWMQPPWSYLIVNEKYELDHTPLPYCFLIHKPDNAAELSHEPDDSPKLVRISRAKIAREVFEYFLLVRKPTKVLKHLHEVYGLQKNSEDNLPEFKNFPISIWGLKYWLQNPVFQGHTAYHKLKSNGSLKSPDDWDIRRDTHPEQRLINEEEAQEIKAIFASNTKRFGQVDAKFYLTGHIFCEKCRAKCNLKQNRDYAYYGCPHSATVCDNRPNVRLFKIEQAIIAQLVLRSKQVSESPSNTTKSERLVELERQYFELDQIAGSDFNPALKEAKEKLLKAIEAEPTPTQDIAQQILRHPMAKKINFWYTLTQTEREIFYDLLLARVVIGKGEVTSVLLKV</sequence>
<dbReference type="CDD" id="cd00338">
    <property type="entry name" value="Ser_Recombinase"/>
    <property type="match status" value="1"/>
</dbReference>
<dbReference type="PANTHER" id="PTHR30461:SF2">
    <property type="entry name" value="SERINE RECOMBINASE PINE-RELATED"/>
    <property type="match status" value="1"/>
</dbReference>
<evidence type="ECO:0000256" key="1">
    <source>
        <dbReference type="ARBA" id="ARBA00022908"/>
    </source>
</evidence>
<keyword evidence="8" id="KW-1185">Reference proteome</keyword>
<evidence type="ECO:0000256" key="4">
    <source>
        <dbReference type="PIRSR" id="PIRSR606118-50"/>
    </source>
</evidence>
<dbReference type="GO" id="GO:0015074">
    <property type="term" value="P:DNA integration"/>
    <property type="evidence" value="ECO:0007669"/>
    <property type="project" value="UniProtKB-KW"/>
</dbReference>
<keyword evidence="2" id="KW-0238">DNA-binding</keyword>
<proteinExistence type="predicted"/>
<dbReference type="PROSITE" id="PS51736">
    <property type="entry name" value="RECOMBINASES_3"/>
    <property type="match status" value="1"/>
</dbReference>
<feature type="domain" description="Resolvase/invertase-type recombinase catalytic" evidence="6">
    <location>
        <begin position="5"/>
        <end position="145"/>
    </location>
</feature>
<dbReference type="InterPro" id="IPR036162">
    <property type="entry name" value="Resolvase-like_N_sf"/>
</dbReference>
<evidence type="ECO:0000256" key="2">
    <source>
        <dbReference type="ARBA" id="ARBA00023125"/>
    </source>
</evidence>
<geneLocation type="plasmid" evidence="7 8">
    <name>pMIC7113.04</name>
</geneLocation>
<dbReference type="KEGG" id="mic:Mic7113_6704"/>
<dbReference type="AlphaFoldDB" id="K9WRT5"/>
<evidence type="ECO:0000256" key="3">
    <source>
        <dbReference type="ARBA" id="ARBA00023172"/>
    </source>
</evidence>
<dbReference type="PANTHER" id="PTHR30461">
    <property type="entry name" value="DNA-INVERTASE FROM LAMBDOID PROPHAGE"/>
    <property type="match status" value="1"/>
</dbReference>
<reference evidence="7 8" key="1">
    <citation type="submission" date="2012-06" db="EMBL/GenBank/DDBJ databases">
        <title>Finished plasmid 4 of genome of Microcoleus sp. PCC 7113.</title>
        <authorList>
            <consortium name="US DOE Joint Genome Institute"/>
            <person name="Gugger M."/>
            <person name="Coursin T."/>
            <person name="Rippka R."/>
            <person name="Tandeau De Marsac N."/>
            <person name="Huntemann M."/>
            <person name="Wei C.-L."/>
            <person name="Han J."/>
            <person name="Detter J.C."/>
            <person name="Han C."/>
            <person name="Tapia R."/>
            <person name="Chen A."/>
            <person name="Kyrpides N."/>
            <person name="Mavromatis K."/>
            <person name="Markowitz V."/>
            <person name="Szeto E."/>
            <person name="Ivanova N."/>
            <person name="Pagani I."/>
            <person name="Pati A."/>
            <person name="Goodwin L."/>
            <person name="Nordberg H.P."/>
            <person name="Cantor M.N."/>
            <person name="Hua S.X."/>
            <person name="Woyke T."/>
            <person name="Kerfeld C.A."/>
        </authorList>
    </citation>
    <scope>NUCLEOTIDE SEQUENCE [LARGE SCALE GENOMIC DNA]</scope>
    <source>
        <strain evidence="7 8">PCC 7113</strain>
        <plasmid evidence="7 8">pMIC7113.04</plasmid>
    </source>
</reference>
<dbReference type="InterPro" id="IPR006118">
    <property type="entry name" value="Recombinase_CS"/>
</dbReference>
<protein>
    <submittedName>
        <fullName evidence="7">Site-specific recombinase, DNA invertase Pin</fullName>
    </submittedName>
</protein>
<dbReference type="InterPro" id="IPR006119">
    <property type="entry name" value="Resolv_N"/>
</dbReference>